<reference evidence="1" key="1">
    <citation type="submission" date="2014-01" db="EMBL/GenBank/DDBJ databases">
        <authorList>
            <person name="Brown-Elliot B."/>
            <person name="Wallace R."/>
            <person name="Lenaerts A."/>
            <person name="Ordway D."/>
            <person name="DeGroote M.A."/>
            <person name="Parker T."/>
            <person name="Sizemore C."/>
            <person name="Tallon L.J."/>
            <person name="Sadzewicz L.K."/>
            <person name="Sengamalay N."/>
            <person name="Fraser C.M."/>
            <person name="Hine E."/>
            <person name="Shefchek K.A."/>
            <person name="Das S.P."/>
            <person name="Tettelin H."/>
        </authorList>
    </citation>
    <scope>NUCLEOTIDE SEQUENCE [LARGE SCALE GENOMIC DNA]</scope>
    <source>
        <strain evidence="1">4042</strain>
    </source>
</reference>
<protein>
    <submittedName>
        <fullName evidence="1">Uncharacterized protein</fullName>
    </submittedName>
</protein>
<evidence type="ECO:0000313" key="1">
    <source>
        <dbReference type="EMBL" id="EUA54429.1"/>
    </source>
</evidence>
<gene>
    <name evidence="1" type="ORF">I553_1612</name>
</gene>
<dbReference type="AlphaFoldDB" id="X8CEB7"/>
<accession>X8CEB7</accession>
<organism evidence="1">
    <name type="scientific">Mycobacterium xenopi 4042</name>
    <dbReference type="NCBI Taxonomy" id="1299334"/>
    <lineage>
        <taxon>Bacteria</taxon>
        <taxon>Bacillati</taxon>
        <taxon>Actinomycetota</taxon>
        <taxon>Actinomycetes</taxon>
        <taxon>Mycobacteriales</taxon>
        <taxon>Mycobacteriaceae</taxon>
        <taxon>Mycobacterium</taxon>
    </lineage>
</organism>
<comment type="caution">
    <text evidence="1">The sequence shown here is derived from an EMBL/GenBank/DDBJ whole genome shotgun (WGS) entry which is preliminary data.</text>
</comment>
<dbReference type="EMBL" id="JAOB01000032">
    <property type="protein sequence ID" value="EUA54429.1"/>
    <property type="molecule type" value="Genomic_DNA"/>
</dbReference>
<sequence>MSCSSTRQLAADALGQNIFAGTTKLVERIRTCGHGHQKRFYGPGDCAAPPVGPVEIRCDKTHTAGAAGTAYDGSGQRVIQHGA</sequence>
<proteinExistence type="predicted"/>
<name>X8CEB7_MYCXE</name>